<dbReference type="InterPro" id="IPR029052">
    <property type="entry name" value="Metallo-depent_PP-like"/>
</dbReference>
<evidence type="ECO:0000259" key="1">
    <source>
        <dbReference type="Pfam" id="PF00149"/>
    </source>
</evidence>
<gene>
    <name evidence="2" type="ORF">K7G82_20975</name>
</gene>
<dbReference type="PANTHER" id="PTHR31302:SF0">
    <property type="entry name" value="TRANSMEMBRANE PROTEIN WITH METALLOPHOSPHOESTERASE DOMAIN"/>
    <property type="match status" value="1"/>
</dbReference>
<dbReference type="Pfam" id="PF00149">
    <property type="entry name" value="Metallophos"/>
    <property type="match status" value="1"/>
</dbReference>
<dbReference type="PANTHER" id="PTHR31302">
    <property type="entry name" value="TRANSMEMBRANE PROTEIN WITH METALLOPHOSPHOESTERASE DOMAIN-RELATED"/>
    <property type="match status" value="1"/>
</dbReference>
<reference evidence="2 3" key="1">
    <citation type="submission" date="2021-08" db="EMBL/GenBank/DDBJ databases">
        <authorList>
            <person name="Tuo L."/>
        </authorList>
    </citation>
    <scope>NUCLEOTIDE SEQUENCE [LARGE SCALE GENOMIC DNA]</scope>
    <source>
        <strain evidence="2 3">JCM 31229</strain>
    </source>
</reference>
<dbReference type="SUPFAM" id="SSF56300">
    <property type="entry name" value="Metallo-dependent phosphatases"/>
    <property type="match status" value="1"/>
</dbReference>
<dbReference type="RefSeq" id="WP_222991905.1">
    <property type="nucleotide sequence ID" value="NZ_JAINVV010000010.1"/>
</dbReference>
<dbReference type="InterPro" id="IPR051158">
    <property type="entry name" value="Metallophosphoesterase_sf"/>
</dbReference>
<sequence>MKLRLALILLVLIGIGLIASGYWQATRDPIIRSTYVSLPEWPAGQTPIRAVLMSDLHVAGPDMPPERLARIIGQVNALSPDIVLIAGDLVSDKPFATRHYAVEAAVAPFRGLRAPLGVIAVLGNHDHARDTAAFRRAIPATGVTLLTNQAVRRGPLTIGGIDDEITRNADVAKTIRAMDASPGPRLVLSHSPDVVPLLPAHIPLVLAGHTHCGQIRLPLIGRISTASRYGERYACGRIEEAGRTIMVTAGLGTSVVPLRYGVPPDLWIVTLGP</sequence>
<dbReference type="EMBL" id="JAINVV010000010">
    <property type="protein sequence ID" value="MBY8824791.1"/>
    <property type="molecule type" value="Genomic_DNA"/>
</dbReference>
<protein>
    <submittedName>
        <fullName evidence="2">Metallophosphoesterase</fullName>
    </submittedName>
</protein>
<keyword evidence="3" id="KW-1185">Reference proteome</keyword>
<comment type="caution">
    <text evidence="2">The sequence shown here is derived from an EMBL/GenBank/DDBJ whole genome shotgun (WGS) entry which is preliminary data.</text>
</comment>
<feature type="domain" description="Calcineurin-like phosphoesterase" evidence="1">
    <location>
        <begin position="49"/>
        <end position="212"/>
    </location>
</feature>
<evidence type="ECO:0000313" key="3">
    <source>
        <dbReference type="Proteomes" id="UP000706039"/>
    </source>
</evidence>
<proteinExistence type="predicted"/>
<organism evidence="2 3">
    <name type="scientific">Sphingomonas colocasiae</name>
    <dbReference type="NCBI Taxonomy" id="1848973"/>
    <lineage>
        <taxon>Bacteria</taxon>
        <taxon>Pseudomonadati</taxon>
        <taxon>Pseudomonadota</taxon>
        <taxon>Alphaproteobacteria</taxon>
        <taxon>Sphingomonadales</taxon>
        <taxon>Sphingomonadaceae</taxon>
        <taxon>Sphingomonas</taxon>
    </lineage>
</organism>
<dbReference type="Proteomes" id="UP000706039">
    <property type="component" value="Unassembled WGS sequence"/>
</dbReference>
<accession>A0ABS7PUG7</accession>
<name>A0ABS7PUG7_9SPHN</name>
<dbReference type="InterPro" id="IPR004843">
    <property type="entry name" value="Calcineurin-like_PHP"/>
</dbReference>
<dbReference type="Gene3D" id="3.60.21.10">
    <property type="match status" value="1"/>
</dbReference>
<evidence type="ECO:0000313" key="2">
    <source>
        <dbReference type="EMBL" id="MBY8824791.1"/>
    </source>
</evidence>